<evidence type="ECO:0000313" key="2">
    <source>
        <dbReference type="EMBL" id="PZO87582.1"/>
    </source>
</evidence>
<dbReference type="InterPro" id="IPR041698">
    <property type="entry name" value="Methyltransf_25"/>
</dbReference>
<dbReference type="InterPro" id="IPR029063">
    <property type="entry name" value="SAM-dependent_MTases_sf"/>
</dbReference>
<name>A0A2W5A2W3_9BACT</name>
<dbReference type="EMBL" id="QFNK01000051">
    <property type="protein sequence ID" value="PZO87582.1"/>
    <property type="molecule type" value="Genomic_DNA"/>
</dbReference>
<organism evidence="2 3">
    <name type="scientific">Micavibrio aeruginosavorus</name>
    <dbReference type="NCBI Taxonomy" id="349221"/>
    <lineage>
        <taxon>Bacteria</taxon>
        <taxon>Pseudomonadati</taxon>
        <taxon>Bdellovibrionota</taxon>
        <taxon>Bdellovibrionia</taxon>
        <taxon>Bdellovibrionales</taxon>
        <taxon>Pseudobdellovibrionaceae</taxon>
        <taxon>Micavibrio</taxon>
    </lineage>
</organism>
<feature type="domain" description="Methyltransferase" evidence="1">
    <location>
        <begin position="60"/>
        <end position="153"/>
    </location>
</feature>
<dbReference type="SUPFAM" id="SSF53335">
    <property type="entry name" value="S-adenosyl-L-methionine-dependent methyltransferases"/>
    <property type="match status" value="1"/>
</dbReference>
<proteinExistence type="predicted"/>
<dbReference type="Pfam" id="PF13649">
    <property type="entry name" value="Methyltransf_25"/>
    <property type="match status" value="1"/>
</dbReference>
<dbReference type="Proteomes" id="UP000249557">
    <property type="component" value="Unassembled WGS sequence"/>
</dbReference>
<gene>
    <name evidence="2" type="ORF">DI626_03685</name>
</gene>
<dbReference type="CDD" id="cd02440">
    <property type="entry name" value="AdoMet_MTases"/>
    <property type="match status" value="1"/>
</dbReference>
<reference evidence="2 3" key="1">
    <citation type="submission" date="2017-08" db="EMBL/GenBank/DDBJ databases">
        <title>Infants hospitalized years apart are colonized by the same room-sourced microbial strains.</title>
        <authorList>
            <person name="Brooks B."/>
            <person name="Olm M.R."/>
            <person name="Firek B.A."/>
            <person name="Baker R."/>
            <person name="Thomas B.C."/>
            <person name="Morowitz M.J."/>
            <person name="Banfield J.F."/>
        </authorList>
    </citation>
    <scope>NUCLEOTIDE SEQUENCE [LARGE SCALE GENOMIC DNA]</scope>
    <source>
        <strain evidence="2">S2_018_000_R2_104</strain>
    </source>
</reference>
<evidence type="ECO:0000259" key="1">
    <source>
        <dbReference type="Pfam" id="PF13649"/>
    </source>
</evidence>
<evidence type="ECO:0000313" key="3">
    <source>
        <dbReference type="Proteomes" id="UP000249557"/>
    </source>
</evidence>
<protein>
    <recommendedName>
        <fullName evidence="1">Methyltransferase domain-containing protein</fullName>
    </recommendedName>
</protein>
<sequence>MLRFVYNFYQRVAAKRMFAHWAPIYEDGVAENAYSAADEVAKSVIKHLALHSDTNAEITVADIGIGTGLLAQQIYDSLPCKITGIDFSEDMMASCAGRDITELLIKCDAGQDHWPLTDGAFRVVMSAGLVEYLTPEMLQHFISESTRVLQQNGFVVFTYIPNNNDSKIVWWHGYSGSYLSCSYKPEYMEHLIAKNGLEIIEHSLPFKGCVFGDGSSYEYRLITAKKK</sequence>
<dbReference type="AlphaFoldDB" id="A0A2W5A2W3"/>
<comment type="caution">
    <text evidence="2">The sequence shown here is derived from an EMBL/GenBank/DDBJ whole genome shotgun (WGS) entry which is preliminary data.</text>
</comment>
<dbReference type="Gene3D" id="3.40.50.150">
    <property type="entry name" value="Vaccinia Virus protein VP39"/>
    <property type="match status" value="1"/>
</dbReference>
<accession>A0A2W5A2W3</accession>